<comment type="similarity">
    <text evidence="2 8">Belongs to the PHP hydrolase family. HisK subfamily.</text>
</comment>
<evidence type="ECO:0000256" key="1">
    <source>
        <dbReference type="ARBA" id="ARBA00004970"/>
    </source>
</evidence>
<protein>
    <recommendedName>
        <fullName evidence="3 8">Histidinol-phosphatase</fullName>
        <shortName evidence="8">HolPase</shortName>
        <ecNumber evidence="3 8">3.1.3.15</ecNumber>
    </recommendedName>
</protein>
<dbReference type="KEGG" id="rsi:Runsl_2189"/>
<dbReference type="InterPro" id="IPR016195">
    <property type="entry name" value="Pol/histidinol_Pase-like"/>
</dbReference>
<dbReference type="InterPro" id="IPR004013">
    <property type="entry name" value="PHP_dom"/>
</dbReference>
<evidence type="ECO:0000313" key="11">
    <source>
        <dbReference type="Proteomes" id="UP000000493"/>
    </source>
</evidence>
<dbReference type="SUPFAM" id="SSF89550">
    <property type="entry name" value="PHP domain-like"/>
    <property type="match status" value="1"/>
</dbReference>
<evidence type="ECO:0000256" key="2">
    <source>
        <dbReference type="ARBA" id="ARBA00009152"/>
    </source>
</evidence>
<reference evidence="10 11" key="2">
    <citation type="journal article" date="2012" name="Stand. Genomic Sci.">
        <title>Complete genome sequence of the aquatic bacterium Runella slithyformis type strain (LSU 4(T)).</title>
        <authorList>
            <person name="Copeland A."/>
            <person name="Zhang X."/>
            <person name="Misra M."/>
            <person name="Lapidus A."/>
            <person name="Nolan M."/>
            <person name="Lucas S."/>
            <person name="Deshpande S."/>
            <person name="Cheng J.F."/>
            <person name="Tapia R."/>
            <person name="Goodwin L.A."/>
            <person name="Pitluck S."/>
            <person name="Liolios K."/>
            <person name="Pagani I."/>
            <person name="Ivanova N."/>
            <person name="Mikhailova N."/>
            <person name="Pati A."/>
            <person name="Chen A."/>
            <person name="Palaniappan K."/>
            <person name="Land M."/>
            <person name="Hauser L."/>
            <person name="Pan C."/>
            <person name="Jeffries C.D."/>
            <person name="Detter J.C."/>
            <person name="Brambilla E.M."/>
            <person name="Rohde M."/>
            <person name="Djao O.D."/>
            <person name="Goker M."/>
            <person name="Sikorski J."/>
            <person name="Tindall B.J."/>
            <person name="Woyke T."/>
            <person name="Bristow J."/>
            <person name="Eisen J.A."/>
            <person name="Markowitz V."/>
            <person name="Hugenholtz P."/>
            <person name="Kyrpides N.C."/>
            <person name="Klenk H.P."/>
            <person name="Mavromatis K."/>
        </authorList>
    </citation>
    <scope>NUCLEOTIDE SEQUENCE [LARGE SCALE GENOMIC DNA]</scope>
    <source>
        <strain evidence="11">ATCC 29530 / DSM 19594 / LMG 11500 / NCIMB 11436 / LSU 4</strain>
    </source>
</reference>
<dbReference type="Pfam" id="PF02811">
    <property type="entry name" value="PHP"/>
    <property type="match status" value="1"/>
</dbReference>
<keyword evidence="5 8" id="KW-0378">Hydrolase</keyword>
<comment type="pathway">
    <text evidence="1 8">Amino-acid biosynthesis; L-histidine biosynthesis; L-histidine from 5-phospho-alpha-D-ribose 1-diphosphate: step 8/9.</text>
</comment>
<evidence type="ECO:0000256" key="8">
    <source>
        <dbReference type="RuleBase" id="RU366003"/>
    </source>
</evidence>
<proteinExistence type="inferred from homology"/>
<dbReference type="PANTHER" id="PTHR21039">
    <property type="entry name" value="HISTIDINOL PHOSPHATASE-RELATED"/>
    <property type="match status" value="1"/>
</dbReference>
<dbReference type="Gene3D" id="3.20.20.140">
    <property type="entry name" value="Metal-dependent hydrolases"/>
    <property type="match status" value="1"/>
</dbReference>
<evidence type="ECO:0000256" key="6">
    <source>
        <dbReference type="ARBA" id="ARBA00023102"/>
    </source>
</evidence>
<dbReference type="RefSeq" id="WP_013927912.1">
    <property type="nucleotide sequence ID" value="NC_015703.1"/>
</dbReference>
<evidence type="ECO:0000256" key="3">
    <source>
        <dbReference type="ARBA" id="ARBA00013085"/>
    </source>
</evidence>
<dbReference type="GO" id="GO:0005737">
    <property type="term" value="C:cytoplasm"/>
    <property type="evidence" value="ECO:0007669"/>
    <property type="project" value="TreeGrafter"/>
</dbReference>
<dbReference type="CDD" id="cd12110">
    <property type="entry name" value="PHP_HisPPase_Hisj_like"/>
    <property type="match status" value="1"/>
</dbReference>
<name>A0A7U3ZJX4_RUNSL</name>
<comment type="catalytic activity">
    <reaction evidence="7 8">
        <text>L-histidinol phosphate + H2O = L-histidinol + phosphate</text>
        <dbReference type="Rhea" id="RHEA:14465"/>
        <dbReference type="ChEBI" id="CHEBI:15377"/>
        <dbReference type="ChEBI" id="CHEBI:43474"/>
        <dbReference type="ChEBI" id="CHEBI:57699"/>
        <dbReference type="ChEBI" id="CHEBI:57980"/>
        <dbReference type="EC" id="3.1.3.15"/>
    </reaction>
</comment>
<dbReference type="UniPathway" id="UPA00031">
    <property type="reaction ID" value="UER00013"/>
</dbReference>
<reference evidence="11" key="1">
    <citation type="submission" date="2011-06" db="EMBL/GenBank/DDBJ databases">
        <title>The complete genome of chromosome of Runella slithyformis DSM 19594.</title>
        <authorList>
            <consortium name="US DOE Joint Genome Institute (JGI-PGF)"/>
            <person name="Lucas S."/>
            <person name="Han J."/>
            <person name="Lapidus A."/>
            <person name="Bruce D."/>
            <person name="Goodwin L."/>
            <person name="Pitluck S."/>
            <person name="Peters L."/>
            <person name="Kyrpides N."/>
            <person name="Mavromatis K."/>
            <person name="Ivanova N."/>
            <person name="Ovchinnikova G."/>
            <person name="Zhang X."/>
            <person name="Misra M."/>
            <person name="Detter J.C."/>
            <person name="Tapia R."/>
            <person name="Han C."/>
            <person name="Land M."/>
            <person name="Hauser L."/>
            <person name="Markowitz V."/>
            <person name="Cheng J.-F."/>
            <person name="Hugenholtz P."/>
            <person name="Woyke T."/>
            <person name="Wu D."/>
            <person name="Tindall B."/>
            <person name="Faehrich R."/>
            <person name="Brambilla E."/>
            <person name="Klenk H.-P."/>
            <person name="Eisen J.A."/>
        </authorList>
    </citation>
    <scope>NUCLEOTIDE SEQUENCE [LARGE SCALE GENOMIC DNA]</scope>
    <source>
        <strain evidence="11">ATCC 29530 / DSM 19594 / LMG 11500 / NCIMB 11436 / LSU 4</strain>
    </source>
</reference>
<accession>A0A7U3ZJX4</accession>
<dbReference type="PANTHER" id="PTHR21039:SF0">
    <property type="entry name" value="HISTIDINOL-PHOSPHATASE"/>
    <property type="match status" value="1"/>
</dbReference>
<dbReference type="EC" id="3.1.3.15" evidence="3 8"/>
<dbReference type="AlphaFoldDB" id="A0A7U3ZJX4"/>
<feature type="domain" description="PHP" evidence="9">
    <location>
        <begin position="6"/>
        <end position="223"/>
    </location>
</feature>
<organism evidence="10 11">
    <name type="scientific">Runella slithyformis (strain ATCC 29530 / DSM 19594 / LMG 11500 / NCIMB 11436 / LSU 4)</name>
    <dbReference type="NCBI Taxonomy" id="761193"/>
    <lineage>
        <taxon>Bacteria</taxon>
        <taxon>Pseudomonadati</taxon>
        <taxon>Bacteroidota</taxon>
        <taxon>Cytophagia</taxon>
        <taxon>Cytophagales</taxon>
        <taxon>Spirosomataceae</taxon>
        <taxon>Runella</taxon>
    </lineage>
</organism>
<evidence type="ECO:0000313" key="10">
    <source>
        <dbReference type="EMBL" id="AEI48601.1"/>
    </source>
</evidence>
<keyword evidence="11" id="KW-1185">Reference proteome</keyword>
<dbReference type="NCBIfam" id="TIGR01856">
    <property type="entry name" value="hisJ_fam"/>
    <property type="match status" value="1"/>
</dbReference>
<gene>
    <name evidence="10" type="ordered locus">Runsl_2189</name>
</gene>
<evidence type="ECO:0000259" key="9">
    <source>
        <dbReference type="Pfam" id="PF02811"/>
    </source>
</evidence>
<dbReference type="GO" id="GO:0000105">
    <property type="term" value="P:L-histidine biosynthetic process"/>
    <property type="evidence" value="ECO:0007669"/>
    <property type="project" value="UniProtKB-UniRule"/>
</dbReference>
<evidence type="ECO:0000256" key="4">
    <source>
        <dbReference type="ARBA" id="ARBA00022605"/>
    </source>
</evidence>
<dbReference type="Proteomes" id="UP000000493">
    <property type="component" value="Chromosome"/>
</dbReference>
<evidence type="ECO:0000256" key="5">
    <source>
        <dbReference type="ARBA" id="ARBA00022801"/>
    </source>
</evidence>
<sequence length="294" mass="33034">MILTNYHSHSHYCDGKGSPEQQVQGALAQGLRAFGFSSHCPVSFENQWSMKAGRLDEYLAETRALQAKYEGQIELYVGLEVDFIPVTADDKSASVSVGMANPDEQPLGPENFPMLDYCVGSVHYVGLNQFGQPWEIDGSSVEFLECLDTLYGGDIQTVIQKYYGIIRQMVETDPPQIVGHLDKIKMHNAARHLFDEAELWYVEEVEQTLRAIAKAGIITEINTRGNYKRDLDLYPSPWIIRRMKELSIPICINSDSHRPEEITASFPLAYQAAKAAGYTEVRVLLGGRWQDIAL</sequence>
<dbReference type="GO" id="GO:0004401">
    <property type="term" value="F:histidinol-phosphatase activity"/>
    <property type="evidence" value="ECO:0007669"/>
    <property type="project" value="UniProtKB-UniRule"/>
</dbReference>
<keyword evidence="4 8" id="KW-0028">Amino-acid biosynthesis</keyword>
<dbReference type="InterPro" id="IPR010140">
    <property type="entry name" value="Histidinol_P_phosphatase_HisJ"/>
</dbReference>
<dbReference type="EMBL" id="CP002859">
    <property type="protein sequence ID" value="AEI48601.1"/>
    <property type="molecule type" value="Genomic_DNA"/>
</dbReference>
<keyword evidence="6 8" id="KW-0368">Histidine biosynthesis</keyword>
<evidence type="ECO:0000256" key="7">
    <source>
        <dbReference type="ARBA" id="ARBA00049158"/>
    </source>
</evidence>